<gene>
    <name evidence="1" type="ORF">CLV71_14110</name>
</gene>
<comment type="caution">
    <text evidence="1">The sequence shown here is derived from an EMBL/GenBank/DDBJ whole genome shotgun (WGS) entry which is preliminary data.</text>
</comment>
<keyword evidence="2" id="KW-1185">Reference proteome</keyword>
<dbReference type="AlphaFoldDB" id="A0A4R7UNA7"/>
<dbReference type="OrthoDB" id="9813719at2"/>
<sequence length="372" mass="42648">MPKPLPSNLNLDQLTHQRRSWADHTLGRLYDAATRLPDRNVLVRPTQRHEIQSMLAFRDVTVTNRELASIDLPGAGSRQLPYNVRRYVTVMGEAAIEVRTAPVADVLRRVARDLTDLSGGPVAEDGLPWRTEPRWFGPSAEDAYLSATPPGEDLRAEAEQLFDWMDGPLEMPFVDKVALGTFKLFSLDPFTNTVDLLHVYVTLELIKSGVLQAQILPISVHIDRNRDLFHHMHRHVVQTLDFNSLVQFFANGFIEQCGNQLRVVRELAQLPERYIDKYVETVNVDKRRDGFARFVATLASFQVVTSQLIADRCRFTAKRARELLLKAEELEFVERVETRRKTKVYEVRDVRRVIDLYAGMIPEGDHDVSEKY</sequence>
<dbReference type="EMBL" id="SOCP01000041">
    <property type="protein sequence ID" value="TDV34228.1"/>
    <property type="molecule type" value="Genomic_DNA"/>
</dbReference>
<organism evidence="1 2">
    <name type="scientific">Actinophytocola oryzae</name>
    <dbReference type="NCBI Taxonomy" id="502181"/>
    <lineage>
        <taxon>Bacteria</taxon>
        <taxon>Bacillati</taxon>
        <taxon>Actinomycetota</taxon>
        <taxon>Actinomycetes</taxon>
        <taxon>Pseudonocardiales</taxon>
        <taxon>Pseudonocardiaceae</taxon>
    </lineage>
</organism>
<name>A0A4R7UNA7_9PSEU</name>
<reference evidence="1 2" key="1">
    <citation type="submission" date="2019-03" db="EMBL/GenBank/DDBJ databases">
        <title>Genomic Encyclopedia of Archaeal and Bacterial Type Strains, Phase II (KMG-II): from individual species to whole genera.</title>
        <authorList>
            <person name="Goeker M."/>
        </authorList>
    </citation>
    <scope>NUCLEOTIDE SEQUENCE [LARGE SCALE GENOMIC DNA]</scope>
    <source>
        <strain evidence="1 2">DSM 45499</strain>
    </source>
</reference>
<accession>A0A4R7UNA7</accession>
<evidence type="ECO:0000313" key="2">
    <source>
        <dbReference type="Proteomes" id="UP000294927"/>
    </source>
</evidence>
<protein>
    <submittedName>
        <fullName evidence="1">Fic family protein</fullName>
    </submittedName>
</protein>
<evidence type="ECO:0000313" key="1">
    <source>
        <dbReference type="EMBL" id="TDV34228.1"/>
    </source>
</evidence>
<dbReference type="Proteomes" id="UP000294927">
    <property type="component" value="Unassembled WGS sequence"/>
</dbReference>
<dbReference type="RefSeq" id="WP_133909539.1">
    <property type="nucleotide sequence ID" value="NZ_SOCP01000041.1"/>
</dbReference>
<proteinExistence type="predicted"/>